<feature type="domain" description="Gcp-like" evidence="1">
    <location>
        <begin position="42"/>
        <end position="98"/>
    </location>
</feature>
<evidence type="ECO:0000313" key="2">
    <source>
        <dbReference type="EMBL" id="KKU43816.1"/>
    </source>
</evidence>
<dbReference type="AlphaFoldDB" id="A0A0G1QFN4"/>
<dbReference type="EMBL" id="LCMV01000016">
    <property type="protein sequence ID" value="KKU43816.1"/>
    <property type="molecule type" value="Genomic_DNA"/>
</dbReference>
<evidence type="ECO:0000313" key="3">
    <source>
        <dbReference type="Proteomes" id="UP000034487"/>
    </source>
</evidence>
<keyword evidence="2" id="KW-0378">Hydrolase</keyword>
<proteinExistence type="predicted"/>
<dbReference type="InterPro" id="IPR000905">
    <property type="entry name" value="Gcp-like_dom"/>
</dbReference>
<keyword evidence="2" id="KW-0645">Protease</keyword>
<reference evidence="2 3" key="1">
    <citation type="journal article" date="2015" name="Nature">
        <title>rRNA introns, odd ribosomes, and small enigmatic genomes across a large radiation of phyla.</title>
        <authorList>
            <person name="Brown C.T."/>
            <person name="Hug L.A."/>
            <person name="Thomas B.C."/>
            <person name="Sharon I."/>
            <person name="Castelle C.J."/>
            <person name="Singh A."/>
            <person name="Wilkins M.J."/>
            <person name="Williams K.H."/>
            <person name="Banfield J.F."/>
        </authorList>
    </citation>
    <scope>NUCLEOTIDE SEQUENCE [LARGE SCALE GENOMIC DNA]</scope>
</reference>
<protein>
    <submittedName>
        <fullName evidence="2">Peptidase M22 glycoprotease</fullName>
    </submittedName>
</protein>
<name>A0A0G1QFN4_9BACT</name>
<dbReference type="Pfam" id="PF00814">
    <property type="entry name" value="TsaD"/>
    <property type="match status" value="1"/>
</dbReference>
<dbReference type="GO" id="GO:0006508">
    <property type="term" value="P:proteolysis"/>
    <property type="evidence" value="ECO:0007669"/>
    <property type="project" value="UniProtKB-KW"/>
</dbReference>
<dbReference type="GO" id="GO:0008233">
    <property type="term" value="F:peptidase activity"/>
    <property type="evidence" value="ECO:0007669"/>
    <property type="project" value="UniProtKB-KW"/>
</dbReference>
<dbReference type="InterPro" id="IPR043129">
    <property type="entry name" value="ATPase_NBD"/>
</dbReference>
<organism evidence="2 3">
    <name type="scientific">Berkelbacteria bacterium GW2011_GWA2_46_7</name>
    <dbReference type="NCBI Taxonomy" id="1618335"/>
    <lineage>
        <taxon>Bacteria</taxon>
        <taxon>Candidatus Berkelbacteria</taxon>
    </lineage>
</organism>
<dbReference type="Proteomes" id="UP000034487">
    <property type="component" value="Unassembled WGS sequence"/>
</dbReference>
<comment type="caution">
    <text evidence="2">The sequence shown here is derived from an EMBL/GenBank/DDBJ whole genome shotgun (WGS) entry which is preliminary data.</text>
</comment>
<gene>
    <name evidence="2" type="ORF">UX60_C0016G0003</name>
</gene>
<accession>A0A0G1QFN4</accession>
<dbReference type="SUPFAM" id="SSF53067">
    <property type="entry name" value="Actin-like ATPase domain"/>
    <property type="match status" value="1"/>
</dbReference>
<evidence type="ECO:0000259" key="1">
    <source>
        <dbReference type="Pfam" id="PF00814"/>
    </source>
</evidence>
<sequence length="126" mass="13664">MTKRETSSFQKILVFNTTSRDQTSVALAVNGKVKKLVEPVRAQDLQKLADELLSSVKTKIEQIDAVAVLNGPGSYTGTRMGVAAANTLGWLLDKPILELEGDSLDNALEFLKDSPPKSVTKATARY</sequence>
<dbReference type="Gene3D" id="3.30.420.40">
    <property type="match status" value="1"/>
</dbReference>